<accession>A0A4P9YE98</accession>
<name>A0A4P9YE98_ROZAC</name>
<gene>
    <name evidence="1" type="ORF">ROZALSC1DRAFT_24406</name>
</gene>
<evidence type="ECO:0000313" key="2">
    <source>
        <dbReference type="Proteomes" id="UP000281549"/>
    </source>
</evidence>
<dbReference type="AlphaFoldDB" id="A0A4P9YE98"/>
<dbReference type="EMBL" id="ML005951">
    <property type="protein sequence ID" value="RKP17232.1"/>
    <property type="molecule type" value="Genomic_DNA"/>
</dbReference>
<reference evidence="2" key="1">
    <citation type="journal article" date="2018" name="Nat. Microbiol.">
        <title>Leveraging single-cell genomics to expand the fungal tree of life.</title>
        <authorList>
            <person name="Ahrendt S.R."/>
            <person name="Quandt C.A."/>
            <person name="Ciobanu D."/>
            <person name="Clum A."/>
            <person name="Salamov A."/>
            <person name="Andreopoulos B."/>
            <person name="Cheng J.F."/>
            <person name="Woyke T."/>
            <person name="Pelin A."/>
            <person name="Henrissat B."/>
            <person name="Reynolds N.K."/>
            <person name="Benny G.L."/>
            <person name="Smith M.E."/>
            <person name="James T.Y."/>
            <person name="Grigoriev I.V."/>
        </authorList>
    </citation>
    <scope>NUCLEOTIDE SEQUENCE [LARGE SCALE GENOMIC DNA]</scope>
    <source>
        <strain evidence="2">CSF55</strain>
    </source>
</reference>
<protein>
    <submittedName>
        <fullName evidence="1">Uncharacterized protein</fullName>
    </submittedName>
</protein>
<dbReference type="Proteomes" id="UP000281549">
    <property type="component" value="Unassembled WGS sequence"/>
</dbReference>
<sequence>MKNNQWNPCGNILDIDTEVETNDNNVNIYDNDLEQNLDGLYNLDTPQTKNLNHKYFGSGIAVTKSRVANISYCKMCSECMRNYKITVISQFWFWLYIAVAPLKQGKCLMLLVESAGCYNLTHNAIKRFNATLKILIFAESKSILTNKATPTGIEDDQVYDKLKITLHELMDRGERKTSPSRLLRNMAKSALKLQTKVTATSIPHLSNVMRQAFMTSIRTGLCYH</sequence>
<evidence type="ECO:0000313" key="1">
    <source>
        <dbReference type="EMBL" id="RKP17232.1"/>
    </source>
</evidence>
<proteinExistence type="predicted"/>
<organism evidence="1 2">
    <name type="scientific">Rozella allomycis (strain CSF55)</name>
    <dbReference type="NCBI Taxonomy" id="988480"/>
    <lineage>
        <taxon>Eukaryota</taxon>
        <taxon>Fungi</taxon>
        <taxon>Fungi incertae sedis</taxon>
        <taxon>Cryptomycota</taxon>
        <taxon>Cryptomycota incertae sedis</taxon>
        <taxon>Rozella</taxon>
    </lineage>
</organism>